<evidence type="ECO:0000313" key="2">
    <source>
        <dbReference type="EMBL" id="MDF3841830.1"/>
    </source>
</evidence>
<evidence type="ECO:0000313" key="3">
    <source>
        <dbReference type="Proteomes" id="UP000077748"/>
    </source>
</evidence>
<dbReference type="EMBL" id="CP015878">
    <property type="protein sequence ID" value="ANI16318.1"/>
    <property type="molecule type" value="Genomic_DNA"/>
</dbReference>
<protein>
    <submittedName>
        <fullName evidence="1">Uncharacterized protein</fullName>
    </submittedName>
</protein>
<reference evidence="2" key="2">
    <citation type="submission" date="2023-03" db="EMBL/GenBank/DDBJ databases">
        <title>Draft assemblies of triclosan tolerant bacteria isolated from returned activated sludge.</title>
        <authorList>
            <person name="Van Hamelsveld S."/>
        </authorList>
    </citation>
    <scope>NUCLEOTIDE SEQUENCE</scope>
    <source>
        <strain evidence="2">GW210015_S63</strain>
    </source>
</reference>
<organism evidence="1 3">
    <name type="scientific">Pseudomonas citronellolis</name>
    <dbReference type="NCBI Taxonomy" id="53408"/>
    <lineage>
        <taxon>Bacteria</taxon>
        <taxon>Pseudomonadati</taxon>
        <taxon>Pseudomonadota</taxon>
        <taxon>Gammaproteobacteria</taxon>
        <taxon>Pseudomonadales</taxon>
        <taxon>Pseudomonadaceae</taxon>
        <taxon>Pseudomonas</taxon>
    </lineage>
</organism>
<gene>
    <name evidence="1" type="ORF">A9C11_21120</name>
    <name evidence="2" type="ORF">P3W55_08900</name>
</gene>
<name>A0A127MWQ3_9PSED</name>
<dbReference type="KEGG" id="pcq:PcP3B5_41520"/>
<evidence type="ECO:0000313" key="1">
    <source>
        <dbReference type="EMBL" id="ANI16318.1"/>
    </source>
</evidence>
<dbReference type="AlphaFoldDB" id="A0A127MWQ3"/>
<dbReference type="EMBL" id="JARJLR010000172">
    <property type="protein sequence ID" value="MDF3841830.1"/>
    <property type="molecule type" value="Genomic_DNA"/>
</dbReference>
<reference evidence="1 3" key="1">
    <citation type="submission" date="2016-05" db="EMBL/GenBank/DDBJ databases">
        <title>Genome Sequence of Pseudomonas citronellolis Strain SJTE-3, an Estrogens and Persistent Organic Pollutants degradation strain.</title>
        <authorList>
            <person name="Liang R."/>
        </authorList>
    </citation>
    <scope>NUCLEOTIDE SEQUENCE [LARGE SCALE GENOMIC DNA]</scope>
    <source>
        <strain evidence="1 3">SJTE-3</strain>
    </source>
</reference>
<dbReference type="Proteomes" id="UP000077748">
    <property type="component" value="Chromosome"/>
</dbReference>
<sequence>MKKSTQIQEAIGTLKAAFAPLNCIILAPRKDSFSFALVDEYGVACHSERLYPQQYQAAEPLQAVIARVQSTLAA</sequence>
<dbReference type="GeneID" id="72997180"/>
<dbReference type="Proteomes" id="UP001220662">
    <property type="component" value="Unassembled WGS sequence"/>
</dbReference>
<dbReference type="RefSeq" id="WP_009617001.1">
    <property type="nucleotide sequence ID" value="NZ_BDGS01000001.1"/>
</dbReference>
<proteinExistence type="predicted"/>
<accession>A0A127MWQ3</accession>